<dbReference type="Proteomes" id="UP000299102">
    <property type="component" value="Unassembled WGS sequence"/>
</dbReference>
<feature type="region of interest" description="Disordered" evidence="1">
    <location>
        <begin position="1"/>
        <end position="20"/>
    </location>
</feature>
<reference evidence="2 3" key="1">
    <citation type="journal article" date="2019" name="Commun. Biol.">
        <title>The bagworm genome reveals a unique fibroin gene that provides high tensile strength.</title>
        <authorList>
            <person name="Kono N."/>
            <person name="Nakamura H."/>
            <person name="Ohtoshi R."/>
            <person name="Tomita M."/>
            <person name="Numata K."/>
            <person name="Arakawa K."/>
        </authorList>
    </citation>
    <scope>NUCLEOTIDE SEQUENCE [LARGE SCALE GENOMIC DNA]</scope>
</reference>
<protein>
    <submittedName>
        <fullName evidence="2">Uncharacterized protein</fullName>
    </submittedName>
</protein>
<sequence length="163" mass="17786">MKQNLIKGKIESASERTDSGRLNCPLTRGNRPAVMSMMDGRTEVIDNINKVASSGAADRGAPPRHAAESTQMELKITDGGERLYKGRTNSQGISRHINAIDTKKFQETILLQPSFPPADSPERNSVCHIKFISQLIPPPPYAGPLPLQPAPTLVYFFNKSSAS</sequence>
<feature type="compositionally biased region" description="Basic and acidic residues" evidence="1">
    <location>
        <begin position="8"/>
        <end position="19"/>
    </location>
</feature>
<organism evidence="2 3">
    <name type="scientific">Eumeta variegata</name>
    <name type="common">Bagworm moth</name>
    <name type="synonym">Eumeta japonica</name>
    <dbReference type="NCBI Taxonomy" id="151549"/>
    <lineage>
        <taxon>Eukaryota</taxon>
        <taxon>Metazoa</taxon>
        <taxon>Ecdysozoa</taxon>
        <taxon>Arthropoda</taxon>
        <taxon>Hexapoda</taxon>
        <taxon>Insecta</taxon>
        <taxon>Pterygota</taxon>
        <taxon>Neoptera</taxon>
        <taxon>Endopterygota</taxon>
        <taxon>Lepidoptera</taxon>
        <taxon>Glossata</taxon>
        <taxon>Ditrysia</taxon>
        <taxon>Tineoidea</taxon>
        <taxon>Psychidae</taxon>
        <taxon>Oiketicinae</taxon>
        <taxon>Eumeta</taxon>
    </lineage>
</organism>
<gene>
    <name evidence="2" type="ORF">EVAR_78_1</name>
</gene>
<dbReference type="AlphaFoldDB" id="A0A4C1S887"/>
<keyword evidence="3" id="KW-1185">Reference proteome</keyword>
<proteinExistence type="predicted"/>
<accession>A0A4C1S887</accession>
<name>A0A4C1S887_EUMVA</name>
<dbReference type="EMBL" id="BGZK01000001">
    <property type="protein sequence ID" value="GBO98443.1"/>
    <property type="molecule type" value="Genomic_DNA"/>
</dbReference>
<evidence type="ECO:0000256" key="1">
    <source>
        <dbReference type="SAM" id="MobiDB-lite"/>
    </source>
</evidence>
<evidence type="ECO:0000313" key="2">
    <source>
        <dbReference type="EMBL" id="GBO98443.1"/>
    </source>
</evidence>
<evidence type="ECO:0000313" key="3">
    <source>
        <dbReference type="Proteomes" id="UP000299102"/>
    </source>
</evidence>
<comment type="caution">
    <text evidence="2">The sequence shown here is derived from an EMBL/GenBank/DDBJ whole genome shotgun (WGS) entry which is preliminary data.</text>
</comment>